<accession>A0A498K6X1</accession>
<dbReference type="InterPro" id="IPR036546">
    <property type="entry name" value="MED15_KIX"/>
</dbReference>
<dbReference type="InterPro" id="IPR036529">
    <property type="entry name" value="KIX_dom_sf"/>
</dbReference>
<evidence type="ECO:0000313" key="6">
    <source>
        <dbReference type="EMBL" id="RXI03960.1"/>
    </source>
</evidence>
<proteinExistence type="predicted"/>
<dbReference type="Proteomes" id="UP000290289">
    <property type="component" value="Chromosome 3"/>
</dbReference>
<gene>
    <name evidence="6" type="ORF">DVH24_038234</name>
</gene>
<dbReference type="GO" id="GO:0031490">
    <property type="term" value="F:chromatin DNA binding"/>
    <property type="evidence" value="ECO:0007669"/>
    <property type="project" value="InterPro"/>
</dbReference>
<feature type="region of interest" description="Disordered" evidence="4">
    <location>
        <begin position="736"/>
        <end position="777"/>
    </location>
</feature>
<keyword evidence="3" id="KW-0175">Coiled coil</keyword>
<keyword evidence="2" id="KW-0539">Nucleus</keyword>
<dbReference type="PANTHER" id="PTHR33137">
    <property type="entry name" value="MEDIATOR OF RNA POLYMERASE II TRANSCRIPTION SUBUNIT 15A-RELATED"/>
    <property type="match status" value="1"/>
</dbReference>
<comment type="subcellular location">
    <subcellularLocation>
        <location evidence="1">Nucleus</location>
    </subcellularLocation>
</comment>
<dbReference type="Gene3D" id="1.10.246.20">
    <property type="entry name" value="Coactivator CBP, KIX domain"/>
    <property type="match status" value="1"/>
</dbReference>
<organism evidence="6 7">
    <name type="scientific">Malus domestica</name>
    <name type="common">Apple</name>
    <name type="synonym">Pyrus malus</name>
    <dbReference type="NCBI Taxonomy" id="3750"/>
    <lineage>
        <taxon>Eukaryota</taxon>
        <taxon>Viridiplantae</taxon>
        <taxon>Streptophyta</taxon>
        <taxon>Embryophyta</taxon>
        <taxon>Tracheophyta</taxon>
        <taxon>Spermatophyta</taxon>
        <taxon>Magnoliopsida</taxon>
        <taxon>eudicotyledons</taxon>
        <taxon>Gunneridae</taxon>
        <taxon>Pentapetalae</taxon>
        <taxon>rosids</taxon>
        <taxon>fabids</taxon>
        <taxon>Rosales</taxon>
        <taxon>Rosaceae</taxon>
        <taxon>Amygdaloideae</taxon>
        <taxon>Maleae</taxon>
        <taxon>Malus</taxon>
    </lineage>
</organism>
<dbReference type="GO" id="GO:0005634">
    <property type="term" value="C:nucleus"/>
    <property type="evidence" value="ECO:0007669"/>
    <property type="project" value="UniProtKB-SubCell"/>
</dbReference>
<name>A0A498K6X1_MALDO</name>
<sequence length="868" mass="98514">MHIWSELMYSDNVIPRAPQVGSEPSTDTDDGEPTIDDDLISQLEKLSMDSGDWRSQSLPNSRQEITYKIFDTLKSHPSVSGHEELQELLKMAVTFEEKIYTSSTSQWDYLQKISLRMLKVDTMIQNTVDNSLQPNPADSPAQARLANEGDWQEEVYQKIKAMKEMYLPELSEMYWKIATKLQPHDSLPQQPKSERLEKLKMFKNILERLISVLHITKSSISPGLKDKLGSYENQIINFIDTNGPRKQVPPRQQGQHSPPHMHSMQQLQSQITQVQSRENQMNPLLQTMNLQGSVPTLQQNNITSLHKNSMSNCRAQTGHANGSDSQEEVYQKIKVMKEMYLTELSEVYQKYVTKLQQPDSLPQPPKPGQLEKLKMFKTMLERLISVLQISKNRISPSLKGKLGLYEKQIVKFIITNRTRTEVPPLQQEQLPPPHMHYSMQQPQSQITQVQSHENPMNPQLQTMNLQGPVPTMQQNNNMTNLQENSLSSISRVSSSTAQHNMMNPLQPSTKLDPGQGNALNSLQQVLLGSNQQTPVNVSQQVNMNSNAMSSQSGVSKLQSNINSLQSNSGMLQHQQIEQQKLQNQLKQQCQQQMQHQLIQQRQILQQQQQQSHSHITHMHLKNQMNQHPLTTMLQSNPVSAGLKRDRQETLQAPFQVSKSMRPSQFAMDQATLLSQSQRSLNEALSSSRIARLHSTNRGPMAMMQSMQFQGPMAMMQQNDMTNLQKFSVSSLAGLQSMQFQGPPPMMQQNNMMTSLQKNSDSKQSDSTAKTGDATEGDVPEEVYKKIKVMTAMYLSDLREMYQKIATQIQQHDSLPEKPNSEQTEKLKLSKTMLERLISVLESSECSMSPGKVLSSFSGLSIAQQTNPT</sequence>
<evidence type="ECO:0000256" key="1">
    <source>
        <dbReference type="ARBA" id="ARBA00004123"/>
    </source>
</evidence>
<dbReference type="InterPro" id="IPR044661">
    <property type="entry name" value="MED15a/b/c-like"/>
</dbReference>
<dbReference type="AlphaFoldDB" id="A0A498K6X1"/>
<feature type="compositionally biased region" description="Low complexity" evidence="4">
    <location>
        <begin position="736"/>
        <end position="752"/>
    </location>
</feature>
<protein>
    <recommendedName>
        <fullName evidence="5">Mediator complex subunit 15 KIX domain-containing protein</fullName>
    </recommendedName>
</protein>
<evidence type="ECO:0000256" key="4">
    <source>
        <dbReference type="SAM" id="MobiDB-lite"/>
    </source>
</evidence>
<evidence type="ECO:0000256" key="3">
    <source>
        <dbReference type="SAM" id="Coils"/>
    </source>
</evidence>
<keyword evidence="7" id="KW-1185">Reference proteome</keyword>
<evidence type="ECO:0000313" key="7">
    <source>
        <dbReference type="Proteomes" id="UP000290289"/>
    </source>
</evidence>
<comment type="caution">
    <text evidence="6">The sequence shown here is derived from an EMBL/GenBank/DDBJ whole genome shotgun (WGS) entry which is preliminary data.</text>
</comment>
<feature type="region of interest" description="Disordered" evidence="4">
    <location>
        <begin position="15"/>
        <end position="35"/>
    </location>
</feature>
<feature type="domain" description="Mediator complex subunit 15 KIX" evidence="5">
    <location>
        <begin position="51"/>
        <end position="130"/>
    </location>
</feature>
<feature type="compositionally biased region" description="Acidic residues" evidence="4">
    <location>
        <begin position="26"/>
        <end position="35"/>
    </location>
</feature>
<feature type="region of interest" description="Disordered" evidence="4">
    <location>
        <begin position="241"/>
        <end position="267"/>
    </location>
</feature>
<evidence type="ECO:0000256" key="2">
    <source>
        <dbReference type="ARBA" id="ARBA00023242"/>
    </source>
</evidence>
<dbReference type="Pfam" id="PF16987">
    <property type="entry name" value="KIX_2"/>
    <property type="match status" value="1"/>
</dbReference>
<dbReference type="GO" id="GO:0003713">
    <property type="term" value="F:transcription coactivator activity"/>
    <property type="evidence" value="ECO:0007669"/>
    <property type="project" value="InterPro"/>
</dbReference>
<feature type="coiled-coil region" evidence="3">
    <location>
        <begin position="571"/>
        <end position="610"/>
    </location>
</feature>
<dbReference type="PANTHER" id="PTHR33137:SF4">
    <property type="entry name" value="MEDIATOR OF RNA POLYMERASE II TRANSCRIPTION SUBUNIT 15A-RELATED"/>
    <property type="match status" value="1"/>
</dbReference>
<dbReference type="EMBL" id="RDQH01000329">
    <property type="protein sequence ID" value="RXI03960.1"/>
    <property type="molecule type" value="Genomic_DNA"/>
</dbReference>
<evidence type="ECO:0000259" key="5">
    <source>
        <dbReference type="Pfam" id="PF16987"/>
    </source>
</evidence>
<reference evidence="6 7" key="1">
    <citation type="submission" date="2018-10" db="EMBL/GenBank/DDBJ databases">
        <title>A high-quality apple genome assembly.</title>
        <authorList>
            <person name="Hu J."/>
        </authorList>
    </citation>
    <scope>NUCLEOTIDE SEQUENCE [LARGE SCALE GENOMIC DNA]</scope>
    <source>
        <strain evidence="7">cv. HFTH1</strain>
        <tissue evidence="6">Young leaf</tissue>
    </source>
</reference>